<dbReference type="KEGG" id="lrs:PX52LOC_03394"/>
<reference evidence="3" key="1">
    <citation type="submission" date="2019-08" db="EMBL/GenBank/DDBJ databases">
        <title>Limnoglobus roseus gen. nov., sp. nov., a novel freshwater planctomycete with a giant genome from the family Gemmataceae.</title>
        <authorList>
            <person name="Kulichevskaya I.S."/>
            <person name="Naumoff D.G."/>
            <person name="Miroshnikov K."/>
            <person name="Ivanova A."/>
            <person name="Philippov D.A."/>
            <person name="Hakobyan A."/>
            <person name="Rijpstra I.C."/>
            <person name="Sinninghe Damste J.S."/>
            <person name="Liesack W."/>
            <person name="Dedysh S.N."/>
        </authorList>
    </citation>
    <scope>NUCLEOTIDE SEQUENCE [LARGE SCALE GENOMIC DNA]</scope>
    <source>
        <strain evidence="3">PX52</strain>
    </source>
</reference>
<gene>
    <name evidence="2" type="ORF">PX52LOC_03394</name>
</gene>
<dbReference type="Pfam" id="PF13546">
    <property type="entry name" value="DDE_5"/>
    <property type="match status" value="1"/>
</dbReference>
<dbReference type="PANTHER" id="PTHR33627:SF1">
    <property type="entry name" value="TRANSPOSASE"/>
    <property type="match status" value="1"/>
</dbReference>
<accession>A0A5C1ACH2</accession>
<organism evidence="2 3">
    <name type="scientific">Limnoglobus roseus</name>
    <dbReference type="NCBI Taxonomy" id="2598579"/>
    <lineage>
        <taxon>Bacteria</taxon>
        <taxon>Pseudomonadati</taxon>
        <taxon>Planctomycetota</taxon>
        <taxon>Planctomycetia</taxon>
        <taxon>Gemmatales</taxon>
        <taxon>Gemmataceae</taxon>
        <taxon>Limnoglobus</taxon>
    </lineage>
</organism>
<evidence type="ECO:0000259" key="1">
    <source>
        <dbReference type="Pfam" id="PF13546"/>
    </source>
</evidence>
<dbReference type="InterPro" id="IPR038721">
    <property type="entry name" value="IS701-like_DDE_dom"/>
</dbReference>
<evidence type="ECO:0000313" key="2">
    <source>
        <dbReference type="EMBL" id="QEL16440.1"/>
    </source>
</evidence>
<feature type="domain" description="Transposase IS701-like DDE" evidence="1">
    <location>
        <begin position="1"/>
        <end position="88"/>
    </location>
</feature>
<proteinExistence type="predicted"/>
<dbReference type="EMBL" id="CP042425">
    <property type="protein sequence ID" value="QEL16440.1"/>
    <property type="molecule type" value="Genomic_DNA"/>
</dbReference>
<dbReference type="InterPro" id="IPR012337">
    <property type="entry name" value="RNaseH-like_sf"/>
</dbReference>
<dbReference type="PANTHER" id="PTHR33627">
    <property type="entry name" value="TRANSPOSASE"/>
    <property type="match status" value="1"/>
</dbReference>
<dbReference type="Proteomes" id="UP000324974">
    <property type="component" value="Chromosome"/>
</dbReference>
<evidence type="ECO:0000313" key="3">
    <source>
        <dbReference type="Proteomes" id="UP000324974"/>
    </source>
</evidence>
<dbReference type="SUPFAM" id="SSF53098">
    <property type="entry name" value="Ribonuclease H-like"/>
    <property type="match status" value="1"/>
</dbReference>
<keyword evidence="3" id="KW-1185">Reference proteome</keyword>
<name>A0A5C1ACH2_9BACT</name>
<sequence>MVADAGYGNSGTFRDGLGQRGLRYVVGVAPETVVFARPPRWRLPKQGRRGKPPTRWVLADDSTRPVAVAELGRQLPRRRVAWREGTKGALSAPFAWVRVWPGADWHRGLRVRPEPVWLLVEEQPGGVLKFALSNLPAGTPRRAAVRLWKQRWRVEQGHQQMKEELRLDHFDGRSWQGFHHLAAIVLLAYGFLLLEQARPQPEPTGPGKKGAYCR</sequence>
<dbReference type="AlphaFoldDB" id="A0A5C1ACH2"/>
<dbReference type="InterPro" id="IPR039365">
    <property type="entry name" value="IS701-like"/>
</dbReference>
<protein>
    <submittedName>
        <fullName evidence="2">Transposase</fullName>
    </submittedName>
</protein>